<evidence type="ECO:0000256" key="8">
    <source>
        <dbReference type="ARBA" id="ARBA00023306"/>
    </source>
</evidence>
<evidence type="ECO:0000256" key="6">
    <source>
        <dbReference type="ARBA" id="ARBA00022838"/>
    </source>
</evidence>
<evidence type="ECO:0000256" key="3">
    <source>
        <dbReference type="ARBA" id="ARBA00022454"/>
    </source>
</evidence>
<gene>
    <name evidence="11" type="primary">NNF1</name>
    <name evidence="11" type="ORF">AWJ20_3039</name>
</gene>
<keyword evidence="7" id="KW-0539">Nucleus</keyword>
<feature type="compositionally biased region" description="Basic and acidic residues" evidence="10">
    <location>
        <begin position="115"/>
        <end position="127"/>
    </location>
</feature>
<keyword evidence="12" id="KW-1185">Reference proteome</keyword>
<feature type="compositionally biased region" description="Basic and acidic residues" evidence="10">
    <location>
        <begin position="228"/>
        <end position="245"/>
    </location>
</feature>
<dbReference type="GO" id="GO:0051301">
    <property type="term" value="P:cell division"/>
    <property type="evidence" value="ECO:0007669"/>
    <property type="project" value="UniProtKB-KW"/>
</dbReference>
<evidence type="ECO:0000256" key="5">
    <source>
        <dbReference type="ARBA" id="ARBA00022776"/>
    </source>
</evidence>
<feature type="region of interest" description="Disordered" evidence="10">
    <location>
        <begin position="184"/>
        <end position="274"/>
    </location>
</feature>
<dbReference type="GO" id="GO:0005634">
    <property type="term" value="C:nucleus"/>
    <property type="evidence" value="ECO:0007669"/>
    <property type="project" value="UniProtKB-SubCell"/>
</dbReference>
<evidence type="ECO:0000256" key="1">
    <source>
        <dbReference type="ARBA" id="ARBA00004123"/>
    </source>
</evidence>
<proteinExistence type="predicted"/>
<keyword evidence="3" id="KW-0158">Chromosome</keyword>
<keyword evidence="4" id="KW-0132">Cell division</keyword>
<dbReference type="RefSeq" id="XP_018737889.1">
    <property type="nucleotide sequence ID" value="XM_018880030.1"/>
</dbReference>
<keyword evidence="8" id="KW-0131">Cell cycle</keyword>
<dbReference type="GeneID" id="30035017"/>
<dbReference type="PANTHER" id="PTHR15459">
    <property type="entry name" value="POLYAMINE-MODULATED FACTOR 1"/>
    <property type="match status" value="1"/>
</dbReference>
<keyword evidence="5" id="KW-0498">Mitosis</keyword>
<evidence type="ECO:0000256" key="4">
    <source>
        <dbReference type="ARBA" id="ARBA00022618"/>
    </source>
</evidence>
<dbReference type="GO" id="GO:0000444">
    <property type="term" value="C:MIS12/MIND type complex"/>
    <property type="evidence" value="ECO:0007669"/>
    <property type="project" value="InterPro"/>
</dbReference>
<dbReference type="GO" id="GO:0007059">
    <property type="term" value="P:chromosome segregation"/>
    <property type="evidence" value="ECO:0007669"/>
    <property type="project" value="TreeGrafter"/>
</dbReference>
<dbReference type="OrthoDB" id="18453at2759"/>
<evidence type="ECO:0000256" key="10">
    <source>
        <dbReference type="SAM" id="MobiDB-lite"/>
    </source>
</evidence>
<feature type="region of interest" description="Disordered" evidence="10">
    <location>
        <begin position="29"/>
        <end position="68"/>
    </location>
</feature>
<dbReference type="Proteomes" id="UP000189580">
    <property type="component" value="Chromosome b"/>
</dbReference>
<dbReference type="EMBL" id="CP014503">
    <property type="protein sequence ID" value="ANB15412.1"/>
    <property type="molecule type" value="Genomic_DNA"/>
</dbReference>
<feature type="compositionally biased region" description="Polar residues" evidence="10">
    <location>
        <begin position="246"/>
        <end position="274"/>
    </location>
</feature>
<evidence type="ECO:0000313" key="11">
    <source>
        <dbReference type="EMBL" id="ANB15412.1"/>
    </source>
</evidence>
<sequence length="473" mass="52097">MGEGTISSARDQISPGRADVLETSLAAAAAPSLDSQPDALSKTPGFSMTQPEISEVSGEAGQSQSLDKMDIVVEGESQQPLDTDKLLISSQTLLDEGSVDMSLDSQVEGPDQIESLRNDLSGSHHPENPGLESKSNLEESANDEAVNQSISLTRETVSQENQMLIVPSSGSIIQELVPTPQIDMNTEGTALNEPSERVPINPDLNNRTIPHTEADNNSQITAASTNDSTRHSVDSERAISDDRVGHSQTAPDIPDSTNQEHSQSNSSRQLPPISTTNSIRYQALVDLSSRCLEESIKYLTLDRVLACYPTIAKRPKAGQAMEQALKQVTNFWRRTAQKEFAAIFQERDIQAKLAELEQLIAEAYERRQLSPELRKPWESPVFLDKLTPQNILASNLRQAKLERISQLKSKILLCQEENSSLKSELTDSQQMLSTLIESMQHCLRDLESTISAVNQLPERKDLIDFLSNITQTI</sequence>
<accession>A0A167FKD8</accession>
<dbReference type="InterPro" id="IPR007128">
    <property type="entry name" value="PMF1/Nnf1"/>
</dbReference>
<comment type="subcellular location">
    <subcellularLocation>
        <location evidence="2">Chromosome</location>
        <location evidence="2">Centromere</location>
        <location evidence="2">Kinetochore</location>
    </subcellularLocation>
    <subcellularLocation>
        <location evidence="1">Nucleus</location>
    </subcellularLocation>
</comment>
<organism evidence="11 12">
    <name type="scientific">Sugiyamaella lignohabitans</name>
    <dbReference type="NCBI Taxonomy" id="796027"/>
    <lineage>
        <taxon>Eukaryota</taxon>
        <taxon>Fungi</taxon>
        <taxon>Dikarya</taxon>
        <taxon>Ascomycota</taxon>
        <taxon>Saccharomycotina</taxon>
        <taxon>Dipodascomycetes</taxon>
        <taxon>Dipodascales</taxon>
        <taxon>Trichomonascaceae</taxon>
        <taxon>Sugiyamaella</taxon>
    </lineage>
</organism>
<evidence type="ECO:0000313" key="12">
    <source>
        <dbReference type="Proteomes" id="UP000189580"/>
    </source>
</evidence>
<evidence type="ECO:0000256" key="2">
    <source>
        <dbReference type="ARBA" id="ARBA00004629"/>
    </source>
</evidence>
<evidence type="ECO:0000256" key="9">
    <source>
        <dbReference type="ARBA" id="ARBA00023328"/>
    </source>
</evidence>
<dbReference type="KEGG" id="slb:AWJ20_3039"/>
<keyword evidence="6" id="KW-0995">Kinetochore</keyword>
<protein>
    <submittedName>
        <fullName evidence="11">MIND complex subunit NNF1</fullName>
    </submittedName>
</protein>
<dbReference type="Pfam" id="PF03980">
    <property type="entry name" value="Nnf1"/>
    <property type="match status" value="1"/>
</dbReference>
<dbReference type="AlphaFoldDB" id="A0A167FKD8"/>
<feature type="compositionally biased region" description="Low complexity" evidence="10">
    <location>
        <begin position="29"/>
        <end position="39"/>
    </location>
</feature>
<dbReference type="PANTHER" id="PTHR15459:SF3">
    <property type="entry name" value="POLYAMINE-MODULATED FACTOR 1"/>
    <property type="match status" value="1"/>
</dbReference>
<name>A0A167FKD8_9ASCO</name>
<feature type="region of interest" description="Disordered" evidence="10">
    <location>
        <begin position="115"/>
        <end position="146"/>
    </location>
</feature>
<evidence type="ECO:0000256" key="7">
    <source>
        <dbReference type="ARBA" id="ARBA00023242"/>
    </source>
</evidence>
<reference evidence="11 12" key="1">
    <citation type="submission" date="2016-02" db="EMBL/GenBank/DDBJ databases">
        <title>Complete genome sequence and transcriptome regulation of the pentose utilising yeast Sugiyamaella lignohabitans.</title>
        <authorList>
            <person name="Bellasio M."/>
            <person name="Peymann A."/>
            <person name="Valli M."/>
            <person name="Sipitzky M."/>
            <person name="Graf A."/>
            <person name="Sauer M."/>
            <person name="Marx H."/>
            <person name="Mattanovich D."/>
        </authorList>
    </citation>
    <scope>NUCLEOTIDE SEQUENCE [LARGE SCALE GENOMIC DNA]</scope>
    <source>
        <strain evidence="11 12">CBS 10342</strain>
    </source>
</reference>
<keyword evidence="9" id="KW-0137">Centromere</keyword>
<feature type="compositionally biased region" description="Polar residues" evidence="10">
    <location>
        <begin position="203"/>
        <end position="227"/>
    </location>
</feature>